<keyword evidence="1" id="KW-1133">Transmembrane helix</keyword>
<sequence>MEESALAAAGAVALVASIVWMISPVGRVRIRRFLARTIAIVGLAAIACAAYATYFAPPSC</sequence>
<name>A0A841G234_9ACTN</name>
<feature type="transmembrane region" description="Helical" evidence="1">
    <location>
        <begin position="33"/>
        <end position="54"/>
    </location>
</feature>
<proteinExistence type="predicted"/>
<evidence type="ECO:0000256" key="1">
    <source>
        <dbReference type="SAM" id="Phobius"/>
    </source>
</evidence>
<evidence type="ECO:0000313" key="3">
    <source>
        <dbReference type="Proteomes" id="UP000548476"/>
    </source>
</evidence>
<comment type="caution">
    <text evidence="2">The sequence shown here is derived from an EMBL/GenBank/DDBJ whole genome shotgun (WGS) entry which is preliminary data.</text>
</comment>
<evidence type="ECO:0000313" key="2">
    <source>
        <dbReference type="EMBL" id="MBB6038210.1"/>
    </source>
</evidence>
<dbReference type="Proteomes" id="UP000548476">
    <property type="component" value="Unassembled WGS sequence"/>
</dbReference>
<dbReference type="EMBL" id="JACHGT010000015">
    <property type="protein sequence ID" value="MBB6038210.1"/>
    <property type="molecule type" value="Genomic_DNA"/>
</dbReference>
<keyword evidence="1" id="KW-0472">Membrane</keyword>
<dbReference type="AlphaFoldDB" id="A0A841G234"/>
<accession>A0A841G234</accession>
<gene>
    <name evidence="2" type="ORF">HNR73_006090</name>
</gene>
<organism evidence="2 3">
    <name type="scientific">Phytomonospora endophytica</name>
    <dbReference type="NCBI Taxonomy" id="714109"/>
    <lineage>
        <taxon>Bacteria</taxon>
        <taxon>Bacillati</taxon>
        <taxon>Actinomycetota</taxon>
        <taxon>Actinomycetes</taxon>
        <taxon>Micromonosporales</taxon>
        <taxon>Micromonosporaceae</taxon>
        <taxon>Phytomonospora</taxon>
    </lineage>
</organism>
<keyword evidence="3" id="KW-1185">Reference proteome</keyword>
<protein>
    <submittedName>
        <fullName evidence="2">Uncharacterized membrane protein YebE (DUF533 family)</fullName>
    </submittedName>
</protein>
<dbReference type="RefSeq" id="WP_184790998.1">
    <property type="nucleotide sequence ID" value="NZ_BONT01000047.1"/>
</dbReference>
<feature type="transmembrane region" description="Helical" evidence="1">
    <location>
        <begin position="6"/>
        <end position="26"/>
    </location>
</feature>
<keyword evidence="1" id="KW-0812">Transmembrane</keyword>
<reference evidence="2 3" key="1">
    <citation type="submission" date="2020-08" db="EMBL/GenBank/DDBJ databases">
        <title>Genomic Encyclopedia of Type Strains, Phase IV (KMG-IV): sequencing the most valuable type-strain genomes for metagenomic binning, comparative biology and taxonomic classification.</title>
        <authorList>
            <person name="Goeker M."/>
        </authorList>
    </citation>
    <scope>NUCLEOTIDE SEQUENCE [LARGE SCALE GENOMIC DNA]</scope>
    <source>
        <strain evidence="2 3">YIM 65646</strain>
    </source>
</reference>